<gene>
    <name evidence="1" type="ORF">DBV15_04619</name>
</gene>
<evidence type="ECO:0000313" key="1">
    <source>
        <dbReference type="EMBL" id="TGZ54532.1"/>
    </source>
</evidence>
<protein>
    <submittedName>
        <fullName evidence="1">Uncharacterized protein</fullName>
    </submittedName>
</protein>
<dbReference type="Proteomes" id="UP000310200">
    <property type="component" value="Unassembled WGS sequence"/>
</dbReference>
<dbReference type="EMBL" id="QBLH01000651">
    <property type="protein sequence ID" value="TGZ54532.1"/>
    <property type="molecule type" value="Genomic_DNA"/>
</dbReference>
<sequence length="105" mass="12443">MDRSFSRSLFRYSSGYYISSSHSNERRAKMYQPNREPLVRYVSFFNRVNINRYRHCIVKVTAHSKEKIKPDCVGASSIVARNDRRIHLDKEGEIVDLNENEIYLL</sequence>
<reference evidence="1 2" key="1">
    <citation type="journal article" date="2019" name="Philos. Trans. R. Soc. Lond., B, Biol. Sci.">
        <title>Ant behaviour and brain gene expression of defending hosts depend on the ecological success of the intruding social parasite.</title>
        <authorList>
            <person name="Kaur R."/>
            <person name="Stoldt M."/>
            <person name="Jongepier E."/>
            <person name="Feldmeyer B."/>
            <person name="Menzel F."/>
            <person name="Bornberg-Bauer E."/>
            <person name="Foitzik S."/>
        </authorList>
    </citation>
    <scope>NUCLEOTIDE SEQUENCE [LARGE SCALE GENOMIC DNA]</scope>
    <source>
        <tissue evidence="1">Whole body</tissue>
    </source>
</reference>
<proteinExistence type="predicted"/>
<organism evidence="1 2">
    <name type="scientific">Temnothorax longispinosus</name>
    <dbReference type="NCBI Taxonomy" id="300112"/>
    <lineage>
        <taxon>Eukaryota</taxon>
        <taxon>Metazoa</taxon>
        <taxon>Ecdysozoa</taxon>
        <taxon>Arthropoda</taxon>
        <taxon>Hexapoda</taxon>
        <taxon>Insecta</taxon>
        <taxon>Pterygota</taxon>
        <taxon>Neoptera</taxon>
        <taxon>Endopterygota</taxon>
        <taxon>Hymenoptera</taxon>
        <taxon>Apocrita</taxon>
        <taxon>Aculeata</taxon>
        <taxon>Formicoidea</taxon>
        <taxon>Formicidae</taxon>
        <taxon>Myrmicinae</taxon>
        <taxon>Temnothorax</taxon>
    </lineage>
</organism>
<evidence type="ECO:0000313" key="2">
    <source>
        <dbReference type="Proteomes" id="UP000310200"/>
    </source>
</evidence>
<dbReference type="AlphaFoldDB" id="A0A4S2KWI4"/>
<name>A0A4S2KWI4_9HYME</name>
<comment type="caution">
    <text evidence="1">The sequence shown here is derived from an EMBL/GenBank/DDBJ whole genome shotgun (WGS) entry which is preliminary data.</text>
</comment>
<keyword evidence="2" id="KW-1185">Reference proteome</keyword>
<accession>A0A4S2KWI4</accession>